<dbReference type="AlphaFoldDB" id="A0A4R6Z6L5"/>
<comment type="caution">
    <text evidence="1">The sequence shown here is derived from an EMBL/GenBank/DDBJ whole genome shotgun (WGS) entry which is preliminary data.</text>
</comment>
<accession>A0A4R6Z6L5</accession>
<evidence type="ECO:0000313" key="2">
    <source>
        <dbReference type="Proteomes" id="UP000295293"/>
    </source>
</evidence>
<keyword evidence="2" id="KW-1185">Reference proteome</keyword>
<dbReference type="EMBL" id="SNZH01000002">
    <property type="protein sequence ID" value="TDR47403.1"/>
    <property type="molecule type" value="Genomic_DNA"/>
</dbReference>
<dbReference type="Proteomes" id="UP000295293">
    <property type="component" value="Unassembled WGS sequence"/>
</dbReference>
<evidence type="ECO:0000313" key="1">
    <source>
        <dbReference type="EMBL" id="TDR47403.1"/>
    </source>
</evidence>
<reference evidence="1 2" key="1">
    <citation type="submission" date="2019-03" db="EMBL/GenBank/DDBJ databases">
        <title>Genomic Encyclopedia of Type Strains, Phase IV (KMG-IV): sequencing the most valuable type-strain genomes for metagenomic binning, comparative biology and taxonomic classification.</title>
        <authorList>
            <person name="Goeker M."/>
        </authorList>
    </citation>
    <scope>NUCLEOTIDE SEQUENCE [LARGE SCALE GENOMIC DNA]</scope>
    <source>
        <strain evidence="1 2">DSM 21667</strain>
    </source>
</reference>
<dbReference type="RefSeq" id="WP_133817130.1">
    <property type="nucleotide sequence ID" value="NZ_SNZH01000002.1"/>
</dbReference>
<gene>
    <name evidence="1" type="ORF">DFR29_10262</name>
</gene>
<proteinExistence type="predicted"/>
<protein>
    <submittedName>
        <fullName evidence="1">Uncharacterized protein</fullName>
    </submittedName>
</protein>
<dbReference type="OrthoDB" id="450143at2"/>
<organism evidence="1 2">
    <name type="scientific">Tahibacter aquaticus</name>
    <dbReference type="NCBI Taxonomy" id="520092"/>
    <lineage>
        <taxon>Bacteria</taxon>
        <taxon>Pseudomonadati</taxon>
        <taxon>Pseudomonadota</taxon>
        <taxon>Gammaproteobacteria</taxon>
        <taxon>Lysobacterales</taxon>
        <taxon>Rhodanobacteraceae</taxon>
        <taxon>Tahibacter</taxon>
    </lineage>
</organism>
<name>A0A4R6Z6L5_9GAMM</name>
<sequence>MRSDMHEALIERPRCRLRRKTHRGNKPRLHEWAGEDSFGGNYRPKRHRTKYFDDLISPLRRWLQAQAGPPWDKVWSELSASIDARTTVGQHLLDHVRREVTLHCDYDLKQRCAVERLRPNHRTRQPHVVTGLYVDPRNGLLRWKGPHSIRPVRDGSPTERGDVVAVKGNAVCVKLKGNWFDADIRVLPWDAKSKTAFDLQWQGQRWIVLRKRSLNSNELRDYGLKNDVDA</sequence>